<dbReference type="Proteomes" id="UP000002630">
    <property type="component" value="Linkage Group LG27"/>
</dbReference>
<name>D8LQ83_ECTSI</name>
<dbReference type="EMBL" id="FN649752">
    <property type="protein sequence ID" value="CBN77463.1"/>
    <property type="molecule type" value="Genomic_DNA"/>
</dbReference>
<evidence type="ECO:0000313" key="4">
    <source>
        <dbReference type="Proteomes" id="UP000002630"/>
    </source>
</evidence>
<feature type="region of interest" description="Disordered" evidence="2">
    <location>
        <begin position="85"/>
        <end position="161"/>
    </location>
</feature>
<gene>
    <name evidence="3" type="ORF">Esi_0059_0091</name>
</gene>
<feature type="compositionally biased region" description="Low complexity" evidence="2">
    <location>
        <begin position="267"/>
        <end position="279"/>
    </location>
</feature>
<dbReference type="OrthoDB" id="10461957at2759"/>
<keyword evidence="4" id="KW-1185">Reference proteome</keyword>
<dbReference type="EMBL" id="FN648807">
    <property type="protein sequence ID" value="CBN77463.1"/>
    <property type="molecule type" value="Genomic_DNA"/>
</dbReference>
<organism evidence="3 4">
    <name type="scientific">Ectocarpus siliculosus</name>
    <name type="common">Brown alga</name>
    <name type="synonym">Conferva siliculosa</name>
    <dbReference type="NCBI Taxonomy" id="2880"/>
    <lineage>
        <taxon>Eukaryota</taxon>
        <taxon>Sar</taxon>
        <taxon>Stramenopiles</taxon>
        <taxon>Ochrophyta</taxon>
        <taxon>PX clade</taxon>
        <taxon>Phaeophyceae</taxon>
        <taxon>Ectocarpales</taxon>
        <taxon>Ectocarpaceae</taxon>
        <taxon>Ectocarpus</taxon>
    </lineage>
</organism>
<evidence type="ECO:0000256" key="1">
    <source>
        <dbReference type="SAM" id="Coils"/>
    </source>
</evidence>
<sequence length="780" mass="79170">MPHAAPPSLGATDPIFHAALLRLLHSRNGDHCAEAVGWRWRGDTPARFDHWPCALHPSVMDLLACVSASEEQVVLTGCDKKHADSCHGGGGGDDPPPPRREAAWRAPRPRTPWAHRGGPAAVPAGATTPIAAPSPLPPPASTQTPLSALRRSGSSRRLPSKNRVRFSTHDMSVVDTPDPQRGGSAKGMMSALGGLESILSAAERIRELAAGGPGNSGGREGGGFERRGGGGGRQYEGYFDRFSAAAGGEPDGGGGGGDDNNEQHGTAASAGGLDKASSGSDGGSQDEGSAAAAAAAEGDDDEDVDAPLEAEARSVREDSAAFVTVLEEIANGDAAPGEVTLAGGWGPEHRNAAAFYAKELAFLSGTKTGVGGRELRGPFVSGGGGAVGSHLRVRYLDVLSCLVRYNLKQGLLDAAWGSSVTAQAATAERGLCGCVSVLDDKGALEFNTEDVAALLTLALGRVHPFMPLAARITLAAKEAGWDGCGDDGDEALDARVWAAVQEYTLECRRAAAAAAAASPTHLFSSPSVAAATPPLLPVAVCGGGSSAAKAGGPSAGGAVDELPSSDFAVKGGEGEAKADAGSDGARASVADLASPSVPGSRGSVSEENGSAAGLELTVDESADLLEFVAAARFIAQLLAEPVVAAGVAGGRWSCAMRLSEQVRKLAEEEQQAQEAVAAAASDTAAAKTAPPTSSLSNMLCLGALADVQGLGLAMAQQARYAPALEAVLKRELRQALRGGQGLKRRIKHRLQPPGAPDVFSFPMITPACQLVHYEGGVGCV</sequence>
<feature type="region of interest" description="Disordered" evidence="2">
    <location>
        <begin position="209"/>
        <end position="303"/>
    </location>
</feature>
<feature type="compositionally biased region" description="Low complexity" evidence="2">
    <location>
        <begin position="141"/>
        <end position="157"/>
    </location>
</feature>
<feature type="region of interest" description="Disordered" evidence="2">
    <location>
        <begin position="552"/>
        <end position="608"/>
    </location>
</feature>
<feature type="compositionally biased region" description="Low complexity" evidence="2">
    <location>
        <begin position="286"/>
        <end position="296"/>
    </location>
</feature>
<protein>
    <submittedName>
        <fullName evidence="3">Uncharacterized protein</fullName>
    </submittedName>
</protein>
<proteinExistence type="predicted"/>
<accession>D8LQ83</accession>
<dbReference type="AlphaFoldDB" id="D8LQ83"/>
<feature type="coiled-coil region" evidence="1">
    <location>
        <begin position="655"/>
        <end position="682"/>
    </location>
</feature>
<evidence type="ECO:0000256" key="2">
    <source>
        <dbReference type="SAM" id="MobiDB-lite"/>
    </source>
</evidence>
<dbReference type="InParanoid" id="D8LQ83"/>
<keyword evidence="1" id="KW-0175">Coiled coil</keyword>
<feature type="compositionally biased region" description="Gly residues" evidence="2">
    <location>
        <begin position="249"/>
        <end position="258"/>
    </location>
</feature>
<evidence type="ECO:0000313" key="3">
    <source>
        <dbReference type="EMBL" id="CBN77463.1"/>
    </source>
</evidence>
<feature type="compositionally biased region" description="Gly residues" evidence="2">
    <location>
        <begin position="211"/>
        <end position="221"/>
    </location>
</feature>
<reference evidence="3 4" key="1">
    <citation type="journal article" date="2010" name="Nature">
        <title>The Ectocarpus genome and the independent evolution of multicellularity in brown algae.</title>
        <authorList>
            <person name="Cock J.M."/>
            <person name="Sterck L."/>
            <person name="Rouze P."/>
            <person name="Scornet D."/>
            <person name="Allen A.E."/>
            <person name="Amoutzias G."/>
            <person name="Anthouard V."/>
            <person name="Artiguenave F."/>
            <person name="Aury J.M."/>
            <person name="Badger J.H."/>
            <person name="Beszteri B."/>
            <person name="Billiau K."/>
            <person name="Bonnet E."/>
            <person name="Bothwell J.H."/>
            <person name="Bowler C."/>
            <person name="Boyen C."/>
            <person name="Brownlee C."/>
            <person name="Carrano C.J."/>
            <person name="Charrier B."/>
            <person name="Cho G.Y."/>
            <person name="Coelho S.M."/>
            <person name="Collen J."/>
            <person name="Corre E."/>
            <person name="Da Silva C."/>
            <person name="Delage L."/>
            <person name="Delaroque N."/>
            <person name="Dittami S.M."/>
            <person name="Doulbeau S."/>
            <person name="Elias M."/>
            <person name="Farnham G."/>
            <person name="Gachon C.M."/>
            <person name="Gschloessl B."/>
            <person name="Heesch S."/>
            <person name="Jabbari K."/>
            <person name="Jubin C."/>
            <person name="Kawai H."/>
            <person name="Kimura K."/>
            <person name="Kloareg B."/>
            <person name="Kupper F.C."/>
            <person name="Lang D."/>
            <person name="Le Bail A."/>
            <person name="Leblanc C."/>
            <person name="Lerouge P."/>
            <person name="Lohr M."/>
            <person name="Lopez P.J."/>
            <person name="Martens C."/>
            <person name="Maumus F."/>
            <person name="Michel G."/>
            <person name="Miranda-Saavedra D."/>
            <person name="Morales J."/>
            <person name="Moreau H."/>
            <person name="Motomura T."/>
            <person name="Nagasato C."/>
            <person name="Napoli C.A."/>
            <person name="Nelson D.R."/>
            <person name="Nyvall-Collen P."/>
            <person name="Peters A.F."/>
            <person name="Pommier C."/>
            <person name="Potin P."/>
            <person name="Poulain J."/>
            <person name="Quesneville H."/>
            <person name="Read B."/>
            <person name="Rensing S.A."/>
            <person name="Ritter A."/>
            <person name="Rousvoal S."/>
            <person name="Samanta M."/>
            <person name="Samson G."/>
            <person name="Schroeder D.C."/>
            <person name="Segurens B."/>
            <person name="Strittmatter M."/>
            <person name="Tonon T."/>
            <person name="Tregear J.W."/>
            <person name="Valentin K."/>
            <person name="von Dassow P."/>
            <person name="Yamagishi T."/>
            <person name="Van de Peer Y."/>
            <person name="Wincker P."/>
        </authorList>
    </citation>
    <scope>NUCLEOTIDE SEQUENCE [LARGE SCALE GENOMIC DNA]</scope>
    <source>
        <strain evidence="4">Ec32 / CCAP1310/4</strain>
    </source>
</reference>
<feature type="compositionally biased region" description="Low complexity" evidence="2">
    <location>
        <begin position="594"/>
        <end position="607"/>
    </location>
</feature>
<feature type="compositionally biased region" description="Low complexity" evidence="2">
    <location>
        <begin position="111"/>
        <end position="131"/>
    </location>
</feature>